<dbReference type="Gene3D" id="2.40.160.50">
    <property type="entry name" value="membrane protein fhac: a member of the omp85/tpsb transporter family"/>
    <property type="match status" value="1"/>
</dbReference>
<dbReference type="EMBL" id="CP016094">
    <property type="protein sequence ID" value="AOS44102.1"/>
    <property type="molecule type" value="Genomic_DNA"/>
</dbReference>
<proteinExistence type="predicted"/>
<evidence type="ECO:0000313" key="1">
    <source>
        <dbReference type="EMBL" id="AOS44102.1"/>
    </source>
</evidence>
<dbReference type="Proteomes" id="UP000095228">
    <property type="component" value="Chromosome"/>
</dbReference>
<organism evidence="1 2">
    <name type="scientific">Lacunisphaera limnophila</name>
    <dbReference type="NCBI Taxonomy" id="1838286"/>
    <lineage>
        <taxon>Bacteria</taxon>
        <taxon>Pseudomonadati</taxon>
        <taxon>Verrucomicrobiota</taxon>
        <taxon>Opitutia</taxon>
        <taxon>Opitutales</taxon>
        <taxon>Opitutaceae</taxon>
        <taxon>Lacunisphaera</taxon>
    </lineage>
</organism>
<dbReference type="KEGG" id="obg:Verru16b_01163"/>
<name>A0A1D8ATA6_9BACT</name>
<gene>
    <name evidence="1" type="ORF">Verru16b_01163</name>
</gene>
<reference evidence="1 2" key="1">
    <citation type="submission" date="2016-06" db="EMBL/GenBank/DDBJ databases">
        <title>Three novel species with peptidoglycan cell walls form the new genus Lacunisphaera gen. nov. in the family Opitutaceae of the verrucomicrobial subdivision 4.</title>
        <authorList>
            <person name="Rast P."/>
            <person name="Gloeckner I."/>
            <person name="Jogler M."/>
            <person name="Boedeker C."/>
            <person name="Jeske O."/>
            <person name="Wiegand S."/>
            <person name="Reinhardt R."/>
            <person name="Schumann P."/>
            <person name="Rohde M."/>
            <person name="Spring S."/>
            <person name="Gloeckner F.O."/>
            <person name="Jogler C."/>
        </authorList>
    </citation>
    <scope>NUCLEOTIDE SEQUENCE [LARGE SCALE GENOMIC DNA]</scope>
    <source>
        <strain evidence="1 2">IG16b</strain>
    </source>
</reference>
<sequence>MLFGDALGTAASLRDYPSTDTLYAAGLGLRYQTIIGPVRLEYGRNLNPRPLDPSGTLLFSIGYPF</sequence>
<dbReference type="AlphaFoldDB" id="A0A1D8ATA6"/>
<keyword evidence="2" id="KW-1185">Reference proteome</keyword>
<accession>A0A1D8ATA6</accession>
<evidence type="ECO:0000313" key="2">
    <source>
        <dbReference type="Proteomes" id="UP000095228"/>
    </source>
</evidence>
<protein>
    <submittedName>
        <fullName evidence="1">Surface antigen</fullName>
    </submittedName>
</protein>
<dbReference type="STRING" id="1838286.Verru16b_01163"/>